<dbReference type="Proteomes" id="UP001290861">
    <property type="component" value="Unassembled WGS sequence"/>
</dbReference>
<dbReference type="InterPro" id="IPR037257">
    <property type="entry name" value="T2SS_E_N_sf"/>
</dbReference>
<sequence>MSETYENLADSIAMLEQILEVMPQDIDALKTLYNANLQSGLADKAFDYLGRLVDVAASNGDPDLFAYLQYELPRFEESHSSEAAAQQSRLKTLMGVHKINEGIIRDRKALADERERSRGAAGDIDVTEELTLAWRLYEEDQLSQEEYSAVLHDLTEISQKDLEVPATVLHVLSDRGFLNVSRILAYMAERSGSPFIKLTNFELPEDAGDLLPIAYAAREGAIAFGTVGDCLQVAVLNPFNGKLLDRIEKECGRKCHSFLVEAADYDHTLEKLRSYEKAAD</sequence>
<comment type="caution">
    <text evidence="2">The sequence shown here is derived from an EMBL/GenBank/DDBJ whole genome shotgun (WGS) entry which is preliminary data.</text>
</comment>
<feature type="domain" description="Type II secretion system protein GspE N-terminal" evidence="1">
    <location>
        <begin position="192"/>
        <end position="277"/>
    </location>
</feature>
<evidence type="ECO:0000259" key="1">
    <source>
        <dbReference type="Pfam" id="PF05157"/>
    </source>
</evidence>
<dbReference type="SUPFAM" id="SSF160246">
    <property type="entry name" value="EspE N-terminal domain-like"/>
    <property type="match status" value="1"/>
</dbReference>
<organism evidence="2 3">
    <name type="scientific">Pontiella agarivorans</name>
    <dbReference type="NCBI Taxonomy" id="3038953"/>
    <lineage>
        <taxon>Bacteria</taxon>
        <taxon>Pseudomonadati</taxon>
        <taxon>Kiritimatiellota</taxon>
        <taxon>Kiritimatiellia</taxon>
        <taxon>Kiritimatiellales</taxon>
        <taxon>Pontiellaceae</taxon>
        <taxon>Pontiella</taxon>
    </lineage>
</organism>
<evidence type="ECO:0000313" key="2">
    <source>
        <dbReference type="EMBL" id="MDZ8119386.1"/>
    </source>
</evidence>
<protein>
    <recommendedName>
        <fullName evidence="1">Type II secretion system protein GspE N-terminal domain-containing protein</fullName>
    </recommendedName>
</protein>
<reference evidence="2 3" key="1">
    <citation type="journal article" date="2024" name="Appl. Environ. Microbiol.">
        <title>Pontiella agarivorans sp. nov., a novel marine anaerobic bacterium capable of degrading macroalgal polysaccharides and fixing nitrogen.</title>
        <authorList>
            <person name="Liu N."/>
            <person name="Kivenson V."/>
            <person name="Peng X."/>
            <person name="Cui Z."/>
            <person name="Lankiewicz T.S."/>
            <person name="Gosselin K.M."/>
            <person name="English C.J."/>
            <person name="Blair E.M."/>
            <person name="O'Malley M.A."/>
            <person name="Valentine D.L."/>
        </authorList>
    </citation>
    <scope>NUCLEOTIDE SEQUENCE [LARGE SCALE GENOMIC DNA]</scope>
    <source>
        <strain evidence="2 3">NLcol2</strain>
    </source>
</reference>
<accession>A0ABU5MZ53</accession>
<proteinExistence type="predicted"/>
<name>A0ABU5MZ53_9BACT</name>
<dbReference type="InterPro" id="IPR007831">
    <property type="entry name" value="T2SS_GspE_N"/>
</dbReference>
<dbReference type="EMBL" id="JARVCO010000010">
    <property type="protein sequence ID" value="MDZ8119386.1"/>
    <property type="molecule type" value="Genomic_DNA"/>
</dbReference>
<dbReference type="Pfam" id="PF05157">
    <property type="entry name" value="MshEN"/>
    <property type="match status" value="1"/>
</dbReference>
<evidence type="ECO:0000313" key="3">
    <source>
        <dbReference type="Proteomes" id="UP001290861"/>
    </source>
</evidence>
<gene>
    <name evidence="2" type="ORF">P9H32_12210</name>
</gene>
<keyword evidence="3" id="KW-1185">Reference proteome</keyword>